<sequence>MKTTIVRGLLLAALLLAGGIGAALRFGFAATLPGAQQASPDSAVARHEQVNADLREMMILHKLML</sequence>
<reference evidence="1" key="1">
    <citation type="submission" date="2016-10" db="EMBL/GenBank/DDBJ databases">
        <title>Sequence of Gallionella enrichment culture.</title>
        <authorList>
            <person name="Poehlein A."/>
            <person name="Muehling M."/>
            <person name="Daniel R."/>
        </authorList>
    </citation>
    <scope>NUCLEOTIDE SEQUENCE</scope>
</reference>
<proteinExistence type="predicted"/>
<protein>
    <submittedName>
        <fullName evidence="1">Uncharacterized protein</fullName>
    </submittedName>
</protein>
<dbReference type="AlphaFoldDB" id="A0A1J5RXL9"/>
<dbReference type="EMBL" id="MLJW01000191">
    <property type="protein sequence ID" value="OIQ94219.1"/>
    <property type="molecule type" value="Genomic_DNA"/>
</dbReference>
<gene>
    <name evidence="1" type="ORF">GALL_238480</name>
</gene>
<name>A0A1J5RXL9_9ZZZZ</name>
<evidence type="ECO:0000313" key="1">
    <source>
        <dbReference type="EMBL" id="OIQ94219.1"/>
    </source>
</evidence>
<organism evidence="1">
    <name type="scientific">mine drainage metagenome</name>
    <dbReference type="NCBI Taxonomy" id="410659"/>
    <lineage>
        <taxon>unclassified sequences</taxon>
        <taxon>metagenomes</taxon>
        <taxon>ecological metagenomes</taxon>
    </lineage>
</organism>
<accession>A0A1J5RXL9</accession>
<comment type="caution">
    <text evidence="1">The sequence shown here is derived from an EMBL/GenBank/DDBJ whole genome shotgun (WGS) entry which is preliminary data.</text>
</comment>